<dbReference type="EMBL" id="OIVN01001280">
    <property type="protein sequence ID" value="SPC92109.1"/>
    <property type="molecule type" value="Genomic_DNA"/>
</dbReference>
<evidence type="ECO:0000256" key="3">
    <source>
        <dbReference type="ARBA" id="ARBA00023125"/>
    </source>
</evidence>
<dbReference type="NCBIfam" id="TIGR01557">
    <property type="entry name" value="myb_SHAQKYF"/>
    <property type="match status" value="1"/>
</dbReference>
<feature type="region of interest" description="Disordered" evidence="6">
    <location>
        <begin position="260"/>
        <end position="321"/>
    </location>
</feature>
<dbReference type="PANTHER" id="PTHR31003:SF22">
    <property type="entry name" value="TRANSCRIPTION FACTOR HHO5"/>
    <property type="match status" value="1"/>
</dbReference>
<keyword evidence="2" id="KW-0805">Transcription regulation</keyword>
<evidence type="ECO:0000256" key="1">
    <source>
        <dbReference type="ARBA" id="ARBA00004123"/>
    </source>
</evidence>
<organism evidence="8">
    <name type="scientific">Fagus sylvatica</name>
    <name type="common">Beechnut</name>
    <dbReference type="NCBI Taxonomy" id="28930"/>
    <lineage>
        <taxon>Eukaryota</taxon>
        <taxon>Viridiplantae</taxon>
        <taxon>Streptophyta</taxon>
        <taxon>Embryophyta</taxon>
        <taxon>Tracheophyta</taxon>
        <taxon>Spermatophyta</taxon>
        <taxon>Magnoliopsida</taxon>
        <taxon>eudicotyledons</taxon>
        <taxon>Gunneridae</taxon>
        <taxon>Pentapetalae</taxon>
        <taxon>rosids</taxon>
        <taxon>fabids</taxon>
        <taxon>Fagales</taxon>
        <taxon>Fagaceae</taxon>
        <taxon>Fagus</taxon>
    </lineage>
</organism>
<gene>
    <name evidence="8" type="ORF">FSB_LOCUS19991</name>
</gene>
<dbReference type="AlphaFoldDB" id="A0A2N9FYM2"/>
<dbReference type="GO" id="GO:0003700">
    <property type="term" value="F:DNA-binding transcription factor activity"/>
    <property type="evidence" value="ECO:0007669"/>
    <property type="project" value="InterPro"/>
</dbReference>
<dbReference type="Pfam" id="PF00249">
    <property type="entry name" value="Myb_DNA-binding"/>
    <property type="match status" value="1"/>
</dbReference>
<feature type="compositionally biased region" description="Polar residues" evidence="6">
    <location>
        <begin position="264"/>
        <end position="274"/>
    </location>
</feature>
<dbReference type="InterPro" id="IPR044787">
    <property type="entry name" value="HHO5-like"/>
</dbReference>
<dbReference type="InterPro" id="IPR009057">
    <property type="entry name" value="Homeodomain-like_sf"/>
</dbReference>
<evidence type="ECO:0000256" key="2">
    <source>
        <dbReference type="ARBA" id="ARBA00023015"/>
    </source>
</evidence>
<accession>A0A2N9FYM2</accession>
<proteinExistence type="predicted"/>
<dbReference type="GO" id="GO:0003677">
    <property type="term" value="F:DNA binding"/>
    <property type="evidence" value="ECO:0007669"/>
    <property type="project" value="UniProtKB-KW"/>
</dbReference>
<keyword evidence="3" id="KW-0238">DNA-binding</keyword>
<feature type="domain" description="HTH myb-type" evidence="7">
    <location>
        <begin position="183"/>
        <end position="243"/>
    </location>
</feature>
<evidence type="ECO:0000256" key="6">
    <source>
        <dbReference type="SAM" id="MobiDB-lite"/>
    </source>
</evidence>
<keyword evidence="5" id="KW-0539">Nucleus</keyword>
<evidence type="ECO:0000256" key="5">
    <source>
        <dbReference type="ARBA" id="ARBA00023242"/>
    </source>
</evidence>
<reference evidence="8" key="1">
    <citation type="submission" date="2018-02" db="EMBL/GenBank/DDBJ databases">
        <authorList>
            <person name="Cohen D.B."/>
            <person name="Kent A.D."/>
        </authorList>
    </citation>
    <scope>NUCLEOTIDE SEQUENCE</scope>
</reference>
<keyword evidence="4" id="KW-0804">Transcription</keyword>
<feature type="compositionally biased region" description="Low complexity" evidence="6">
    <location>
        <begin position="165"/>
        <end position="175"/>
    </location>
</feature>
<dbReference type="GO" id="GO:0005634">
    <property type="term" value="C:nucleus"/>
    <property type="evidence" value="ECO:0007669"/>
    <property type="project" value="UniProtKB-SubCell"/>
</dbReference>
<dbReference type="InterPro" id="IPR058673">
    <property type="entry name" value="HHO5-like_N"/>
</dbReference>
<comment type="subcellular location">
    <subcellularLocation>
        <location evidence="1">Nucleus</location>
    </subcellularLocation>
</comment>
<dbReference type="PROSITE" id="PS51294">
    <property type="entry name" value="HTH_MYB"/>
    <property type="match status" value="1"/>
</dbReference>
<name>A0A2N9FYM2_FAGSY</name>
<evidence type="ECO:0000256" key="4">
    <source>
        <dbReference type="ARBA" id="ARBA00023163"/>
    </source>
</evidence>
<sequence>MELTLDLSSVFVPKTIAEFLGEISTTQNSSEKLLKLDDCVHRLEDEKRKIEAFKRELPLCMLILNDAIMRLKEEAMQCMESVSADKKSWMSSVQLWSSNNKANTASEVKLRGEEDDWSGLENPIEAWNSLNMMEEKAVSQVTSLSLMTPLPEFNPSNSISERRSTSGCRVSSSSSSFLTDQSMTRKQRRYWSPELHRSFVNAIQQLGGDQVATPRQIRELMKVDGLTNDEVKSHLQKYRLHIRKLPASSATNGLWMECGELPKPNTSQSRSPQGTLLAGESAKGLFSVGDDSKETEGDEKSDGRSWKGGLHKRGEECTTIH</sequence>
<dbReference type="InterPro" id="IPR017930">
    <property type="entry name" value="Myb_dom"/>
</dbReference>
<dbReference type="Pfam" id="PF26575">
    <property type="entry name" value="HHO5_N"/>
    <property type="match status" value="1"/>
</dbReference>
<dbReference type="FunFam" id="1.10.10.60:FF:000002">
    <property type="entry name" value="Myb family transcription factor"/>
    <property type="match status" value="1"/>
</dbReference>
<dbReference type="InterPro" id="IPR006447">
    <property type="entry name" value="Myb_dom_plants"/>
</dbReference>
<feature type="compositionally biased region" description="Basic and acidic residues" evidence="6">
    <location>
        <begin position="312"/>
        <end position="321"/>
    </location>
</feature>
<dbReference type="Gene3D" id="1.10.10.60">
    <property type="entry name" value="Homeodomain-like"/>
    <property type="match status" value="1"/>
</dbReference>
<feature type="region of interest" description="Disordered" evidence="6">
    <location>
        <begin position="155"/>
        <end position="175"/>
    </location>
</feature>
<feature type="compositionally biased region" description="Basic and acidic residues" evidence="6">
    <location>
        <begin position="290"/>
        <end position="305"/>
    </location>
</feature>
<dbReference type="InterPro" id="IPR001005">
    <property type="entry name" value="SANT/Myb"/>
</dbReference>
<evidence type="ECO:0000259" key="7">
    <source>
        <dbReference type="PROSITE" id="PS51294"/>
    </source>
</evidence>
<protein>
    <recommendedName>
        <fullName evidence="7">HTH myb-type domain-containing protein</fullName>
    </recommendedName>
</protein>
<dbReference type="SUPFAM" id="SSF46689">
    <property type="entry name" value="Homeodomain-like"/>
    <property type="match status" value="1"/>
</dbReference>
<evidence type="ECO:0000313" key="8">
    <source>
        <dbReference type="EMBL" id="SPC92109.1"/>
    </source>
</evidence>
<dbReference type="PANTHER" id="PTHR31003">
    <property type="entry name" value="MYB FAMILY TRANSCRIPTION FACTOR"/>
    <property type="match status" value="1"/>
</dbReference>